<accession>A0A3S4KA63</accession>
<reference evidence="1 2" key="1">
    <citation type="submission" date="2018-12" db="EMBL/GenBank/DDBJ databases">
        <authorList>
            <consortium name="Pathogen Informatics"/>
        </authorList>
    </citation>
    <scope>NUCLEOTIDE SEQUENCE [LARGE SCALE GENOMIC DNA]</scope>
    <source>
        <strain evidence="1 2">NCTC6754</strain>
    </source>
</reference>
<evidence type="ECO:0000313" key="1">
    <source>
        <dbReference type="EMBL" id="VEB58340.1"/>
    </source>
</evidence>
<dbReference type="AlphaFoldDB" id="A0A3S4KA63"/>
<dbReference type="EMBL" id="LR134190">
    <property type="protein sequence ID" value="VEB58340.1"/>
    <property type="molecule type" value="Genomic_DNA"/>
</dbReference>
<gene>
    <name evidence="1" type="ORF">NCTC6754_05365</name>
</gene>
<organism evidence="1 2">
    <name type="scientific">Salmonella enterica I</name>
    <dbReference type="NCBI Taxonomy" id="59201"/>
    <lineage>
        <taxon>Bacteria</taxon>
        <taxon>Pseudomonadati</taxon>
        <taxon>Pseudomonadota</taxon>
        <taxon>Gammaproteobacteria</taxon>
        <taxon>Enterobacterales</taxon>
        <taxon>Enterobacteriaceae</taxon>
        <taxon>Salmonella</taxon>
    </lineage>
</organism>
<protein>
    <submittedName>
        <fullName evidence="1">Transposase</fullName>
    </submittedName>
</protein>
<evidence type="ECO:0000313" key="2">
    <source>
        <dbReference type="Proteomes" id="UP000269208"/>
    </source>
</evidence>
<sequence>MISFSRHYRESSISILIYSLLPAEKEMQYSQRGAFAETRREQHGNDDRRQNEFGIGIGKQGAQSLIPTSSSAKSATNVVREAFSQAKQRYGAPRLAEEVNLGPEVQCKNDSVQPVPSGSAAISVRNNLKTRTSLKAVSTIRGQDQNC</sequence>
<dbReference type="Proteomes" id="UP000269208">
    <property type="component" value="Chromosome"/>
</dbReference>
<proteinExistence type="predicted"/>
<name>A0A3S4KA63_SALET</name>